<evidence type="ECO:0000313" key="3">
    <source>
        <dbReference type="EMBL" id="KKL10301.1"/>
    </source>
</evidence>
<dbReference type="Pfam" id="PF17762">
    <property type="entry name" value="HTH_ParB"/>
    <property type="match status" value="1"/>
</dbReference>
<dbReference type="Pfam" id="PF02195">
    <property type="entry name" value="ParB_N"/>
    <property type="match status" value="1"/>
</dbReference>
<dbReference type="SUPFAM" id="SSF109709">
    <property type="entry name" value="KorB DNA-binding domain-like"/>
    <property type="match status" value="1"/>
</dbReference>
<proteinExistence type="predicted"/>
<name>A0A0F9CXE9_9ZZZZ</name>
<dbReference type="SUPFAM" id="SSF110849">
    <property type="entry name" value="ParB/Sulfiredoxin"/>
    <property type="match status" value="1"/>
</dbReference>
<protein>
    <recommendedName>
        <fullName evidence="2">ParB-like N-terminal domain-containing protein</fullName>
    </recommendedName>
</protein>
<dbReference type="InterPro" id="IPR004437">
    <property type="entry name" value="ParB/RepB/Spo0J"/>
</dbReference>
<evidence type="ECO:0000259" key="2">
    <source>
        <dbReference type="SMART" id="SM00470"/>
    </source>
</evidence>
<dbReference type="GO" id="GO:0003677">
    <property type="term" value="F:DNA binding"/>
    <property type="evidence" value="ECO:0007669"/>
    <property type="project" value="InterPro"/>
</dbReference>
<dbReference type="SMART" id="SM00470">
    <property type="entry name" value="ParB"/>
    <property type="match status" value="1"/>
</dbReference>
<dbReference type="Gene3D" id="1.10.10.2830">
    <property type="match status" value="1"/>
</dbReference>
<dbReference type="GO" id="GO:0007059">
    <property type="term" value="P:chromosome segregation"/>
    <property type="evidence" value="ECO:0007669"/>
    <property type="project" value="UniProtKB-KW"/>
</dbReference>
<keyword evidence="1" id="KW-0159">Chromosome partition</keyword>
<sequence length="264" mass="29556">MNQIKHIRLDKLLPPEFDQRITTSPEEDLELTESIRELGVLCPLIIKTTSNGFEIVAGHRRFICAGRAGLAAVPCIVVKSDAAASEKIKLHENLKRLPLSHLDQAYTFAHLRKIFSMTETQISSLCGVSIAYISQHLSLLSCDDSLISSVHDGRINFSVARELMLCKNPDEQKRFLKYAEDDGATCLSVQNWVRESNRETSILDGSDPKVFTSDLPSTPQIPMYPCRICDTPTEIPQLIVVRLCKTCDSDLIDTIRSLIADKRD</sequence>
<dbReference type="InterPro" id="IPR041468">
    <property type="entry name" value="HTH_ParB/Spo0J"/>
</dbReference>
<dbReference type="InterPro" id="IPR036086">
    <property type="entry name" value="ParB/Sulfiredoxin_sf"/>
</dbReference>
<dbReference type="PANTHER" id="PTHR33375:SF1">
    <property type="entry name" value="CHROMOSOME-PARTITIONING PROTEIN PARB-RELATED"/>
    <property type="match status" value="1"/>
</dbReference>
<reference evidence="3" key="1">
    <citation type="journal article" date="2015" name="Nature">
        <title>Complex archaea that bridge the gap between prokaryotes and eukaryotes.</title>
        <authorList>
            <person name="Spang A."/>
            <person name="Saw J.H."/>
            <person name="Jorgensen S.L."/>
            <person name="Zaremba-Niedzwiedzka K."/>
            <person name="Martijn J."/>
            <person name="Lind A.E."/>
            <person name="van Eijk R."/>
            <person name="Schleper C."/>
            <person name="Guy L."/>
            <person name="Ettema T.J."/>
        </authorList>
    </citation>
    <scope>NUCLEOTIDE SEQUENCE</scope>
</reference>
<dbReference type="GO" id="GO:0005694">
    <property type="term" value="C:chromosome"/>
    <property type="evidence" value="ECO:0007669"/>
    <property type="project" value="TreeGrafter"/>
</dbReference>
<gene>
    <name evidence="3" type="ORF">LCGC14_2557200</name>
</gene>
<organism evidence="3">
    <name type="scientific">marine sediment metagenome</name>
    <dbReference type="NCBI Taxonomy" id="412755"/>
    <lineage>
        <taxon>unclassified sequences</taxon>
        <taxon>metagenomes</taxon>
        <taxon>ecological metagenomes</taxon>
    </lineage>
</organism>
<dbReference type="AlphaFoldDB" id="A0A0F9CXE9"/>
<accession>A0A0F9CXE9</accession>
<dbReference type="NCBIfam" id="TIGR00180">
    <property type="entry name" value="parB_part"/>
    <property type="match status" value="1"/>
</dbReference>
<dbReference type="PANTHER" id="PTHR33375">
    <property type="entry name" value="CHROMOSOME-PARTITIONING PROTEIN PARB-RELATED"/>
    <property type="match status" value="1"/>
</dbReference>
<dbReference type="InterPro" id="IPR050336">
    <property type="entry name" value="Chromosome_partition/occlusion"/>
</dbReference>
<dbReference type="InterPro" id="IPR003115">
    <property type="entry name" value="ParB_N"/>
</dbReference>
<evidence type="ECO:0000256" key="1">
    <source>
        <dbReference type="ARBA" id="ARBA00022829"/>
    </source>
</evidence>
<dbReference type="EMBL" id="LAZR01042116">
    <property type="protein sequence ID" value="KKL10301.1"/>
    <property type="molecule type" value="Genomic_DNA"/>
</dbReference>
<comment type="caution">
    <text evidence="3">The sequence shown here is derived from an EMBL/GenBank/DDBJ whole genome shotgun (WGS) entry which is preliminary data.</text>
</comment>
<feature type="domain" description="ParB-like N-terminal" evidence="2">
    <location>
        <begin position="5"/>
        <end position="94"/>
    </location>
</feature>
<dbReference type="Gene3D" id="3.90.1530.30">
    <property type="match status" value="1"/>
</dbReference>